<dbReference type="InterPro" id="IPR011611">
    <property type="entry name" value="PfkB_dom"/>
</dbReference>
<gene>
    <name evidence="5" type="ORF">EV209_0659</name>
</gene>
<dbReference type="Proteomes" id="UP000292927">
    <property type="component" value="Unassembled WGS sequence"/>
</dbReference>
<evidence type="ECO:0000313" key="6">
    <source>
        <dbReference type="Proteomes" id="UP000292927"/>
    </source>
</evidence>
<dbReference type="PANTHER" id="PTHR43320">
    <property type="entry name" value="SUGAR KINASE"/>
    <property type="match status" value="1"/>
</dbReference>
<evidence type="ECO:0000313" key="5">
    <source>
        <dbReference type="EMBL" id="RZT02540.1"/>
    </source>
</evidence>
<dbReference type="SUPFAM" id="SSF53613">
    <property type="entry name" value="Ribokinase-like"/>
    <property type="match status" value="1"/>
</dbReference>
<dbReference type="InterPro" id="IPR052700">
    <property type="entry name" value="Carb_kinase_PfkB-like"/>
</dbReference>
<sequence>MPEVITAGETMAVMAPKEAGPLRYVPDYRLRMAGAESNLAAGLCRLGHSAGWISRLGDDEMGRFVLNSVRAEGVDTCAVKTDGAHRTGLMLKETGSGETRVYYYRENSAASHLSPEDLEEEYLHSARIIHLTGITPVLSGSCEDTVRTMAEFARRYGILLSFDPNIRKKLWGERDYRPLMRELLFSSQIALLGLDEAEQLLWTRKPEEIVGILREKGVRWIALKDGSRGAWAADQEGLERIEPYPCRPVDPIGAGDAFDAAFLAGILEGRDLRTCGQMGGIAGAMATETSGDIEGCPSKEQIMAKLEKKQEIFR</sequence>
<proteinExistence type="inferred from homology"/>
<comment type="similarity">
    <text evidence="1">Belongs to the carbohydrate kinase PfkB family.</text>
</comment>
<dbReference type="PROSITE" id="PS00584">
    <property type="entry name" value="PFKB_KINASES_2"/>
    <property type="match status" value="1"/>
</dbReference>
<dbReference type="Gene3D" id="3.40.1190.20">
    <property type="match status" value="1"/>
</dbReference>
<dbReference type="InterPro" id="IPR029056">
    <property type="entry name" value="Ribokinase-like"/>
</dbReference>
<evidence type="ECO:0000256" key="3">
    <source>
        <dbReference type="ARBA" id="ARBA00022777"/>
    </source>
</evidence>
<comment type="caution">
    <text evidence="5">The sequence shown here is derived from an EMBL/GenBank/DDBJ whole genome shotgun (WGS) entry which is preliminary data.</text>
</comment>
<feature type="domain" description="Carbohydrate kinase PfkB" evidence="4">
    <location>
        <begin position="2"/>
        <end position="296"/>
    </location>
</feature>
<organism evidence="5 6">
    <name type="scientific">Cuneatibacter caecimuris</name>
    <dbReference type="NCBI Taxonomy" id="1796618"/>
    <lineage>
        <taxon>Bacteria</taxon>
        <taxon>Bacillati</taxon>
        <taxon>Bacillota</taxon>
        <taxon>Clostridia</taxon>
        <taxon>Lachnospirales</taxon>
        <taxon>Lachnospiraceae</taxon>
        <taxon>Cuneatibacter</taxon>
    </lineage>
</organism>
<protein>
    <submittedName>
        <fullName evidence="5">2-dehydro-3-deoxygluconokinase</fullName>
    </submittedName>
</protein>
<keyword evidence="6" id="KW-1185">Reference proteome</keyword>
<dbReference type="OrthoDB" id="9813569at2"/>
<reference evidence="5 6" key="1">
    <citation type="submission" date="2019-02" db="EMBL/GenBank/DDBJ databases">
        <title>Genomic Encyclopedia of Type Strains, Phase IV (KMG-IV): sequencing the most valuable type-strain genomes for metagenomic binning, comparative biology and taxonomic classification.</title>
        <authorList>
            <person name="Goeker M."/>
        </authorList>
    </citation>
    <scope>NUCLEOTIDE SEQUENCE [LARGE SCALE GENOMIC DNA]</scope>
    <source>
        <strain evidence="5 6">DSM 29486</strain>
    </source>
</reference>
<dbReference type="RefSeq" id="WP_130433003.1">
    <property type="nucleotide sequence ID" value="NZ_SGXF01000001.1"/>
</dbReference>
<evidence type="ECO:0000256" key="1">
    <source>
        <dbReference type="ARBA" id="ARBA00010688"/>
    </source>
</evidence>
<name>A0A4Q7PTA5_9FIRM</name>
<dbReference type="GO" id="GO:0016301">
    <property type="term" value="F:kinase activity"/>
    <property type="evidence" value="ECO:0007669"/>
    <property type="project" value="UniProtKB-KW"/>
</dbReference>
<accession>A0A4Q7PTA5</accession>
<keyword evidence="2" id="KW-0808">Transferase</keyword>
<evidence type="ECO:0000259" key="4">
    <source>
        <dbReference type="Pfam" id="PF00294"/>
    </source>
</evidence>
<dbReference type="CDD" id="cd01166">
    <property type="entry name" value="KdgK"/>
    <property type="match status" value="1"/>
</dbReference>
<dbReference type="InterPro" id="IPR002173">
    <property type="entry name" value="Carboh/pur_kinase_PfkB_CS"/>
</dbReference>
<dbReference type="PANTHER" id="PTHR43320:SF2">
    <property type="entry name" value="2-DEHYDRO-3-DEOXYGLUCONOKINASE_2-DEHYDRO-3-DEOXYGALACTONOKINASE"/>
    <property type="match status" value="1"/>
</dbReference>
<dbReference type="AlphaFoldDB" id="A0A4Q7PTA5"/>
<dbReference type="EMBL" id="SGXF01000001">
    <property type="protein sequence ID" value="RZT02540.1"/>
    <property type="molecule type" value="Genomic_DNA"/>
</dbReference>
<keyword evidence="3 5" id="KW-0418">Kinase</keyword>
<dbReference type="Pfam" id="PF00294">
    <property type="entry name" value="PfkB"/>
    <property type="match status" value="1"/>
</dbReference>
<evidence type="ECO:0000256" key="2">
    <source>
        <dbReference type="ARBA" id="ARBA00022679"/>
    </source>
</evidence>